<sequence length="130" mass="14471">MKYICFGYLDVENWMSKPETEQLAMIDACFAYDEILKKNGNWVSGEGLQGSNTAVTLRHRNGEVFRTDGPYAETKELLGGLLILDATDINHAVQLISNHPGTKMGPWEIRPAEDLSGMIAASEKRRLTAK</sequence>
<dbReference type="KEGG" id="mdn:JT25_000780"/>
<dbReference type="Proteomes" id="UP000030512">
    <property type="component" value="Chromosome"/>
</dbReference>
<evidence type="ECO:0000313" key="3">
    <source>
        <dbReference type="EMBL" id="AMK75031.1"/>
    </source>
</evidence>
<dbReference type="AlphaFoldDB" id="A0A140E3Q7"/>
<dbReference type="Pfam" id="PF03795">
    <property type="entry name" value="YCII"/>
    <property type="match status" value="1"/>
</dbReference>
<organism evidence="3 4">
    <name type="scientific">Methylomonas denitrificans</name>
    <dbReference type="NCBI Taxonomy" id="1538553"/>
    <lineage>
        <taxon>Bacteria</taxon>
        <taxon>Pseudomonadati</taxon>
        <taxon>Pseudomonadota</taxon>
        <taxon>Gammaproteobacteria</taxon>
        <taxon>Methylococcales</taxon>
        <taxon>Methylococcaceae</taxon>
        <taxon>Methylomonas</taxon>
    </lineage>
</organism>
<feature type="domain" description="YCII-related" evidence="2">
    <location>
        <begin position="1"/>
        <end position="111"/>
    </location>
</feature>
<dbReference type="EMBL" id="CP014476">
    <property type="protein sequence ID" value="AMK75031.1"/>
    <property type="molecule type" value="Genomic_DNA"/>
</dbReference>
<dbReference type="InterPro" id="IPR011008">
    <property type="entry name" value="Dimeric_a/b-barrel"/>
</dbReference>
<name>A0A140E3Q7_9GAMM</name>
<proteinExistence type="inferred from homology"/>
<protein>
    <submittedName>
        <fullName evidence="3">Dehydrogenase</fullName>
    </submittedName>
</protein>
<accession>A0A140E3Q7</accession>
<keyword evidence="4" id="KW-1185">Reference proteome</keyword>
<dbReference type="PANTHER" id="PTHR35174:SF3">
    <property type="entry name" value="BLL7171 PROTEIN"/>
    <property type="match status" value="1"/>
</dbReference>
<dbReference type="PANTHER" id="PTHR35174">
    <property type="entry name" value="BLL7171 PROTEIN-RELATED"/>
    <property type="match status" value="1"/>
</dbReference>
<evidence type="ECO:0000313" key="4">
    <source>
        <dbReference type="Proteomes" id="UP000030512"/>
    </source>
</evidence>
<dbReference type="Gene3D" id="3.30.70.1060">
    <property type="entry name" value="Dimeric alpha+beta barrel"/>
    <property type="match status" value="1"/>
</dbReference>
<comment type="similarity">
    <text evidence="1">Belongs to the YciI family.</text>
</comment>
<evidence type="ECO:0000259" key="2">
    <source>
        <dbReference type="Pfam" id="PF03795"/>
    </source>
</evidence>
<dbReference type="RefSeq" id="WP_036279463.1">
    <property type="nucleotide sequence ID" value="NZ_CP014476.1"/>
</dbReference>
<dbReference type="STRING" id="1538553.JT25_000780"/>
<dbReference type="OrthoDB" id="9795306at2"/>
<gene>
    <name evidence="3" type="ORF">JT25_000780</name>
</gene>
<dbReference type="SUPFAM" id="SSF54909">
    <property type="entry name" value="Dimeric alpha+beta barrel"/>
    <property type="match status" value="1"/>
</dbReference>
<evidence type="ECO:0000256" key="1">
    <source>
        <dbReference type="ARBA" id="ARBA00007689"/>
    </source>
</evidence>
<dbReference type="InterPro" id="IPR005545">
    <property type="entry name" value="YCII"/>
</dbReference>
<reference evidence="3 4" key="1">
    <citation type="journal article" date="2015" name="Environ. Microbiol.">
        <title>Methane oxidation coupled to nitrate reduction under hypoxia by the Gammaproteobacterium Methylomonas denitrificans, sp. nov. type strain FJG1.</title>
        <authorList>
            <person name="Kits K.D."/>
            <person name="Klotz M.G."/>
            <person name="Stein L.Y."/>
        </authorList>
    </citation>
    <scope>NUCLEOTIDE SEQUENCE [LARGE SCALE GENOMIC DNA]</scope>
    <source>
        <strain evidence="3 4">FJG1</strain>
    </source>
</reference>